<dbReference type="Gene3D" id="3.40.720.10">
    <property type="entry name" value="Alkaline Phosphatase, subunit A"/>
    <property type="match status" value="1"/>
</dbReference>
<comment type="caution">
    <text evidence="2">The sequence shown here is derived from an EMBL/GenBank/DDBJ whole genome shotgun (WGS) entry which is preliminary data.</text>
</comment>
<reference evidence="2 3" key="1">
    <citation type="submission" date="2024-01" db="EMBL/GenBank/DDBJ databases">
        <title>Pedobacter sp. nov., isolated from oil-contaminated soil.</title>
        <authorList>
            <person name="Le N.T.T."/>
        </authorList>
    </citation>
    <scope>NUCLEOTIDE SEQUENCE [LARGE SCALE GENOMIC DNA]</scope>
    <source>
        <strain evidence="2 3">VNH31</strain>
    </source>
</reference>
<protein>
    <submittedName>
        <fullName evidence="2">Ectonucleotide pyrophosphatase/phosphodiesterase</fullName>
    </submittedName>
</protein>
<dbReference type="PANTHER" id="PTHR10151:SF120">
    <property type="entry name" value="BIS(5'-ADENOSYL)-TRIPHOSPHATASE"/>
    <property type="match status" value="1"/>
</dbReference>
<name>A0ABU7H1D8_9SPHI</name>
<dbReference type="InterPro" id="IPR002591">
    <property type="entry name" value="Phosphodiest/P_Trfase"/>
</dbReference>
<dbReference type="CDD" id="cd16018">
    <property type="entry name" value="Enpp"/>
    <property type="match status" value="1"/>
</dbReference>
<gene>
    <name evidence="2" type="ORF">VRU49_06910</name>
</gene>
<dbReference type="PANTHER" id="PTHR10151">
    <property type="entry name" value="ECTONUCLEOTIDE PYROPHOSPHATASE/PHOSPHODIESTERASE"/>
    <property type="match status" value="1"/>
</dbReference>
<sequence>MAIKMHFLRISLLIAFIFLGISQTNAQDKITQYIVKNKINSKEQQKKPYVILISADGFRHDFIEKHNAINLKRLSEKGVRANSMSPSFPSLTFPNHYTLATGLLPQNHGIVNNNFYDKKLKVKYSPSDTSLVRNGNIYGGTPLWVLAEQQNMLSASYFWIGSEAAIKNIKPTYSYHYKKGTPLNERINTVLDWLNLPEDRRPHLITFYIDEPDASGHAFGPNAQTITNVVKQIDEEINRLTEAVKKTGLPVDFIFVSDHGLTEIDREAPINLSKELSQTGLYSVSTGFITNIFVDDLMDTTEIYNKFKNKGQYYKTYLKKDFINEFNFAGSNDADNRIGDIILVAEWPKVFASTTPSPGAHGYDPLKVKDMEATFLAWGPSFKEGIRINTFKNIHIYPLVAKLLGLQITDKIDGELKVLEPILKQNKE</sequence>
<proteinExistence type="predicted"/>
<keyword evidence="3" id="KW-1185">Reference proteome</keyword>
<dbReference type="Pfam" id="PF01663">
    <property type="entry name" value="Phosphodiest"/>
    <property type="match status" value="1"/>
</dbReference>
<organism evidence="2 3">
    <name type="scientific">Pedobacter flavus</name>
    <dbReference type="NCBI Taxonomy" id="3113906"/>
    <lineage>
        <taxon>Bacteria</taxon>
        <taxon>Pseudomonadati</taxon>
        <taxon>Bacteroidota</taxon>
        <taxon>Sphingobacteriia</taxon>
        <taxon>Sphingobacteriales</taxon>
        <taxon>Sphingobacteriaceae</taxon>
        <taxon>Pedobacter</taxon>
    </lineage>
</organism>
<dbReference type="SUPFAM" id="SSF53649">
    <property type="entry name" value="Alkaline phosphatase-like"/>
    <property type="match status" value="1"/>
</dbReference>
<dbReference type="Proteomes" id="UP001337681">
    <property type="component" value="Unassembled WGS sequence"/>
</dbReference>
<keyword evidence="1" id="KW-0732">Signal</keyword>
<evidence type="ECO:0000313" key="3">
    <source>
        <dbReference type="Proteomes" id="UP001337681"/>
    </source>
</evidence>
<dbReference type="EMBL" id="JAZDQU010000002">
    <property type="protein sequence ID" value="MEE1885146.1"/>
    <property type="molecule type" value="Genomic_DNA"/>
</dbReference>
<dbReference type="Gene3D" id="3.30.1360.180">
    <property type="match status" value="1"/>
</dbReference>
<feature type="chain" id="PRO_5046630593" evidence="1">
    <location>
        <begin position="27"/>
        <end position="428"/>
    </location>
</feature>
<accession>A0ABU7H1D8</accession>
<feature type="signal peptide" evidence="1">
    <location>
        <begin position="1"/>
        <end position="26"/>
    </location>
</feature>
<evidence type="ECO:0000313" key="2">
    <source>
        <dbReference type="EMBL" id="MEE1885146.1"/>
    </source>
</evidence>
<dbReference type="InterPro" id="IPR017850">
    <property type="entry name" value="Alkaline_phosphatase_core_sf"/>
</dbReference>
<dbReference type="RefSeq" id="WP_330146049.1">
    <property type="nucleotide sequence ID" value="NZ_JAZDQU010000002.1"/>
</dbReference>
<evidence type="ECO:0000256" key="1">
    <source>
        <dbReference type="SAM" id="SignalP"/>
    </source>
</evidence>